<dbReference type="GO" id="GO:0005886">
    <property type="term" value="C:plasma membrane"/>
    <property type="evidence" value="ECO:0007669"/>
    <property type="project" value="TreeGrafter"/>
</dbReference>
<dbReference type="RefSeq" id="WP_188597092.1">
    <property type="nucleotide sequence ID" value="NZ_BMNL01000004.1"/>
</dbReference>
<dbReference type="PANTHER" id="PTHR30178">
    <property type="entry name" value="INNER MEMBRANE PROTEIN YAAH"/>
    <property type="match status" value="1"/>
</dbReference>
<keyword evidence="3 6" id="KW-0812">Transmembrane</keyword>
<feature type="transmembrane region" description="Helical" evidence="6">
    <location>
        <begin position="120"/>
        <end position="139"/>
    </location>
</feature>
<keyword evidence="5 6" id="KW-0472">Membrane</keyword>
<dbReference type="InterPro" id="IPR000791">
    <property type="entry name" value="Gpr1/Fun34/SatP-like"/>
</dbReference>
<feature type="transmembrane region" description="Helical" evidence="6">
    <location>
        <begin position="95"/>
        <end position="113"/>
    </location>
</feature>
<keyword evidence="4 6" id="KW-1133">Transmembrane helix</keyword>
<dbReference type="OrthoDB" id="53209at2157"/>
<dbReference type="EMBL" id="BMNL01000004">
    <property type="protein sequence ID" value="GGP22400.1"/>
    <property type="molecule type" value="Genomic_DNA"/>
</dbReference>
<dbReference type="AlphaFoldDB" id="A0A830GVZ2"/>
<evidence type="ECO:0000256" key="5">
    <source>
        <dbReference type="ARBA" id="ARBA00023136"/>
    </source>
</evidence>
<feature type="transmembrane region" description="Helical" evidence="6">
    <location>
        <begin position="145"/>
        <end position="163"/>
    </location>
</feature>
<feature type="transmembrane region" description="Helical" evidence="6">
    <location>
        <begin position="62"/>
        <end position="89"/>
    </location>
</feature>
<dbReference type="Pfam" id="PF01184">
    <property type="entry name" value="Gpr1_Fun34_YaaH"/>
    <property type="match status" value="1"/>
</dbReference>
<organism evidence="7 8">
    <name type="scientific">Thermocladium modestius</name>
    <dbReference type="NCBI Taxonomy" id="62609"/>
    <lineage>
        <taxon>Archaea</taxon>
        <taxon>Thermoproteota</taxon>
        <taxon>Thermoprotei</taxon>
        <taxon>Thermoproteales</taxon>
        <taxon>Thermoproteaceae</taxon>
        <taxon>Thermocladium</taxon>
    </lineage>
</organism>
<dbReference type="InterPro" id="IPR047623">
    <property type="entry name" value="SatP"/>
</dbReference>
<proteinExistence type="inferred from homology"/>
<comment type="subcellular location">
    <subcellularLocation>
        <location evidence="1">Membrane</location>
        <topology evidence="1">Multi-pass membrane protein</topology>
    </subcellularLocation>
</comment>
<dbReference type="NCBIfam" id="NF038013">
    <property type="entry name" value="AceTr_1"/>
    <property type="match status" value="1"/>
</dbReference>
<evidence type="ECO:0000256" key="4">
    <source>
        <dbReference type="ARBA" id="ARBA00022989"/>
    </source>
</evidence>
<gene>
    <name evidence="7" type="ORF">GCM10007981_18310</name>
</gene>
<evidence type="ECO:0000313" key="8">
    <source>
        <dbReference type="Proteomes" id="UP000610960"/>
    </source>
</evidence>
<reference evidence="7" key="2">
    <citation type="submission" date="2020-09" db="EMBL/GenBank/DDBJ databases">
        <authorList>
            <person name="Sun Q."/>
            <person name="Ohkuma M."/>
        </authorList>
    </citation>
    <scope>NUCLEOTIDE SEQUENCE</scope>
    <source>
        <strain evidence="7">JCM 10088</strain>
    </source>
</reference>
<evidence type="ECO:0000256" key="6">
    <source>
        <dbReference type="SAM" id="Phobius"/>
    </source>
</evidence>
<sequence>MSQKTANPAVLGLSGFATTTLVLSAVNAGLVSNSTAVLGLAAFYGGLAQLVAAIYEFKAGNTFGYLAFFTYGAFWEWFFTTILLIGLHVIGPSPAINTVLIAFGIFTFIMWIATFKLSWALWLTFLLLWITFFLLGLGYTMAGGYVGILTALAAWYAAFASVIQEVFNRPMPMLSTAPLRK</sequence>
<reference evidence="7" key="1">
    <citation type="journal article" date="2014" name="Int. J. Syst. Evol. Microbiol.">
        <title>Complete genome sequence of Corynebacterium casei LMG S-19264T (=DSM 44701T), isolated from a smear-ripened cheese.</title>
        <authorList>
            <consortium name="US DOE Joint Genome Institute (JGI-PGF)"/>
            <person name="Walter F."/>
            <person name="Albersmeier A."/>
            <person name="Kalinowski J."/>
            <person name="Ruckert C."/>
        </authorList>
    </citation>
    <scope>NUCLEOTIDE SEQUENCE</scope>
    <source>
        <strain evidence="7">JCM 10088</strain>
    </source>
</reference>
<dbReference type="GO" id="GO:0015360">
    <property type="term" value="F:acetate:proton symporter activity"/>
    <property type="evidence" value="ECO:0007669"/>
    <property type="project" value="TreeGrafter"/>
</dbReference>
<evidence type="ECO:0000313" key="7">
    <source>
        <dbReference type="EMBL" id="GGP22400.1"/>
    </source>
</evidence>
<comment type="similarity">
    <text evidence="2">Belongs to the acetate uptake transporter (AceTr) (TC 2.A.96) family.</text>
</comment>
<evidence type="ECO:0000256" key="2">
    <source>
        <dbReference type="ARBA" id="ARBA00005587"/>
    </source>
</evidence>
<comment type="caution">
    <text evidence="7">The sequence shown here is derived from an EMBL/GenBank/DDBJ whole genome shotgun (WGS) entry which is preliminary data.</text>
</comment>
<dbReference type="Proteomes" id="UP000610960">
    <property type="component" value="Unassembled WGS sequence"/>
</dbReference>
<dbReference type="GO" id="GO:0071422">
    <property type="term" value="P:succinate transmembrane transport"/>
    <property type="evidence" value="ECO:0007669"/>
    <property type="project" value="TreeGrafter"/>
</dbReference>
<evidence type="ECO:0000256" key="3">
    <source>
        <dbReference type="ARBA" id="ARBA00022692"/>
    </source>
</evidence>
<evidence type="ECO:0000256" key="1">
    <source>
        <dbReference type="ARBA" id="ARBA00004141"/>
    </source>
</evidence>
<accession>A0A830GVZ2</accession>
<name>A0A830GVZ2_9CREN</name>
<dbReference type="PANTHER" id="PTHR30178:SF3">
    <property type="entry name" value="SUCCINATE-ACETATE_PROTON SYMPORTER SATP"/>
    <property type="match status" value="1"/>
</dbReference>
<protein>
    <submittedName>
        <fullName evidence="7">Uncharacterized protein</fullName>
    </submittedName>
</protein>
<feature type="transmembrane region" description="Helical" evidence="6">
    <location>
        <begin position="34"/>
        <end position="55"/>
    </location>
</feature>
<keyword evidence="8" id="KW-1185">Reference proteome</keyword>